<reference evidence="3" key="1">
    <citation type="journal article" date="2020" name="Stud. Mycol.">
        <title>101 Dothideomycetes genomes: a test case for predicting lifestyles and emergence of pathogens.</title>
        <authorList>
            <person name="Haridas S."/>
            <person name="Albert R."/>
            <person name="Binder M."/>
            <person name="Bloem J."/>
            <person name="Labutti K."/>
            <person name="Salamov A."/>
            <person name="Andreopoulos B."/>
            <person name="Baker S."/>
            <person name="Barry K."/>
            <person name="Bills G."/>
            <person name="Bluhm B."/>
            <person name="Cannon C."/>
            <person name="Castanera R."/>
            <person name="Culley D."/>
            <person name="Daum C."/>
            <person name="Ezra D."/>
            <person name="Gonzalez J."/>
            <person name="Henrissat B."/>
            <person name="Kuo A."/>
            <person name="Liang C."/>
            <person name="Lipzen A."/>
            <person name="Lutzoni F."/>
            <person name="Magnuson J."/>
            <person name="Mondo S."/>
            <person name="Nolan M."/>
            <person name="Ohm R."/>
            <person name="Pangilinan J."/>
            <person name="Park H.-J."/>
            <person name="Ramirez L."/>
            <person name="Alfaro M."/>
            <person name="Sun H."/>
            <person name="Tritt A."/>
            <person name="Yoshinaga Y."/>
            <person name="Zwiers L.-H."/>
            <person name="Turgeon B."/>
            <person name="Goodwin S."/>
            <person name="Spatafora J."/>
            <person name="Crous P."/>
            <person name="Grigoriev I."/>
        </authorList>
    </citation>
    <scope>NUCLEOTIDE SEQUENCE</scope>
    <source>
        <strain evidence="3">CBS 119687</strain>
    </source>
</reference>
<dbReference type="GeneID" id="54406655"/>
<feature type="region of interest" description="Disordered" evidence="2">
    <location>
        <begin position="29"/>
        <end position="82"/>
    </location>
</feature>
<feature type="region of interest" description="Disordered" evidence="2">
    <location>
        <begin position="599"/>
        <end position="641"/>
    </location>
</feature>
<gene>
    <name evidence="3" type="ORF">P153DRAFT_348856</name>
</gene>
<protein>
    <submittedName>
        <fullName evidence="3">Uncharacterized protein</fullName>
    </submittedName>
</protein>
<keyword evidence="4" id="KW-1185">Reference proteome</keyword>
<dbReference type="AlphaFoldDB" id="A0A6A6A476"/>
<evidence type="ECO:0000313" key="4">
    <source>
        <dbReference type="Proteomes" id="UP000799771"/>
    </source>
</evidence>
<dbReference type="Proteomes" id="UP000799771">
    <property type="component" value="Unassembled WGS sequence"/>
</dbReference>
<organism evidence="3 4">
    <name type="scientific">Dothidotthia symphoricarpi CBS 119687</name>
    <dbReference type="NCBI Taxonomy" id="1392245"/>
    <lineage>
        <taxon>Eukaryota</taxon>
        <taxon>Fungi</taxon>
        <taxon>Dikarya</taxon>
        <taxon>Ascomycota</taxon>
        <taxon>Pezizomycotina</taxon>
        <taxon>Dothideomycetes</taxon>
        <taxon>Pleosporomycetidae</taxon>
        <taxon>Pleosporales</taxon>
        <taxon>Dothidotthiaceae</taxon>
        <taxon>Dothidotthia</taxon>
    </lineage>
</organism>
<evidence type="ECO:0000256" key="2">
    <source>
        <dbReference type="SAM" id="MobiDB-lite"/>
    </source>
</evidence>
<dbReference type="EMBL" id="ML977516">
    <property type="protein sequence ID" value="KAF2125558.1"/>
    <property type="molecule type" value="Genomic_DNA"/>
</dbReference>
<dbReference type="OrthoDB" id="3557318at2759"/>
<feature type="compositionally biased region" description="Low complexity" evidence="2">
    <location>
        <begin position="599"/>
        <end position="630"/>
    </location>
</feature>
<feature type="coiled-coil region" evidence="1">
    <location>
        <begin position="283"/>
        <end position="359"/>
    </location>
</feature>
<keyword evidence="1" id="KW-0175">Coiled coil</keyword>
<proteinExistence type="predicted"/>
<dbReference type="RefSeq" id="XP_033519950.1">
    <property type="nucleotide sequence ID" value="XM_033666223.1"/>
</dbReference>
<feature type="compositionally biased region" description="Low complexity" evidence="2">
    <location>
        <begin position="52"/>
        <end position="66"/>
    </location>
</feature>
<accession>A0A6A6A476</accession>
<name>A0A6A6A476_9PLEO</name>
<evidence type="ECO:0000313" key="3">
    <source>
        <dbReference type="EMBL" id="KAF2125558.1"/>
    </source>
</evidence>
<sequence>MTDLHSELPNITPEKLTMMKIRAGGFEQDLLSEPGTPSRERGSMAFGHSSDARSSSVTRRTSRALSGSSRRNSFMASHRISASKELTSGAEGKFFALMDLMSTASREASSLKESFSRIIAERDALFREREELLARVEEITETVEIKEREHSSHGHEAEERKRQVEKLLVELSVALAAVAEHKKHVGDRDRQLEQIRLELVDLQGTLSHTHGEHNKIRAELEALFLKFKAAEHDRDHAREDALKHHGDLRNLLREHTDLKSKYFDTNTKFETSRKDVVMLQERILAWELERDELLHAKDRLNEDHKRLRLRADDTARELLELTERHDRVQRDFHKSKEILRIAEDARDEYHHTIDVLRRELKVKSLGWEEADQRVGEITLQHEHIKREVVSLREKLLFVETERNDLRDRAERSREELRVVVIERDQLRDDVHDGGLKIADGHRRTQVLEEALRLAELAIVEHKSDIHSLNSRIAVHVRDDDEHRSRHGHLTTELAALGERLLIFQADNRALTDARDRAHRDLESWRSKYDEVTETMTEYQDGSGELEFEIESMRTLLHEVREEKEVAISARHAADRERDAMYAKYEEKCREMERFIEESAANSLAASRSANKSSFSRTVTHSSSGQQNSGHSHGHNGGFSSP</sequence>
<feature type="coiled-coil region" evidence="1">
    <location>
        <begin position="388"/>
        <end position="415"/>
    </location>
</feature>
<feature type="coiled-coil region" evidence="1">
    <location>
        <begin position="122"/>
        <end position="149"/>
    </location>
</feature>
<evidence type="ECO:0000256" key="1">
    <source>
        <dbReference type="SAM" id="Coils"/>
    </source>
</evidence>